<evidence type="ECO:0000313" key="3">
    <source>
        <dbReference type="Proteomes" id="UP000078340"/>
    </source>
</evidence>
<protein>
    <submittedName>
        <fullName evidence="2">Dienelactone hydrolase</fullName>
    </submittedName>
</protein>
<dbReference type="PANTHER" id="PTHR17630:SF44">
    <property type="entry name" value="PROTEIN AIM2"/>
    <property type="match status" value="1"/>
</dbReference>
<proteinExistence type="predicted"/>
<dbReference type="GO" id="GO:0016787">
    <property type="term" value="F:hydrolase activity"/>
    <property type="evidence" value="ECO:0007669"/>
    <property type="project" value="UniProtKB-KW"/>
</dbReference>
<evidence type="ECO:0000259" key="1">
    <source>
        <dbReference type="Pfam" id="PF01738"/>
    </source>
</evidence>
<dbReference type="EMBL" id="LSBI01000001">
    <property type="protein sequence ID" value="OAQ95451.1"/>
    <property type="molecule type" value="Genomic_DNA"/>
</dbReference>
<dbReference type="OMA" id="CERVGAI"/>
<reference evidence="2 3" key="1">
    <citation type="submission" date="2016-02" db="EMBL/GenBank/DDBJ databases">
        <title>Biosynthesis of antibiotic leucinostatins and their inhibition on Phytophthora in bio-control Purpureocillium lilacinum.</title>
        <authorList>
            <person name="Wang G."/>
            <person name="Liu Z."/>
            <person name="Lin R."/>
            <person name="Li E."/>
            <person name="Mao Z."/>
            <person name="Ling J."/>
            <person name="Yin W."/>
            <person name="Xie B."/>
        </authorList>
    </citation>
    <scope>NUCLEOTIDE SEQUENCE [LARGE SCALE GENOMIC DNA]</scope>
    <source>
        <strain evidence="2">PLFJ-1</strain>
    </source>
</reference>
<dbReference type="PANTHER" id="PTHR17630">
    <property type="entry name" value="DIENELACTONE HYDROLASE"/>
    <property type="match status" value="1"/>
</dbReference>
<dbReference type="AlphaFoldDB" id="A0A179I0S9"/>
<dbReference type="SUPFAM" id="SSF53474">
    <property type="entry name" value="alpha/beta-Hydrolases"/>
    <property type="match status" value="1"/>
</dbReference>
<dbReference type="InterPro" id="IPR002925">
    <property type="entry name" value="Dienelactn_hydro"/>
</dbReference>
<organism evidence="2 3">
    <name type="scientific">Purpureocillium lilacinum</name>
    <name type="common">Paecilomyces lilacinus</name>
    <dbReference type="NCBI Taxonomy" id="33203"/>
    <lineage>
        <taxon>Eukaryota</taxon>
        <taxon>Fungi</taxon>
        <taxon>Dikarya</taxon>
        <taxon>Ascomycota</taxon>
        <taxon>Pezizomycotina</taxon>
        <taxon>Sordariomycetes</taxon>
        <taxon>Hypocreomycetidae</taxon>
        <taxon>Hypocreales</taxon>
        <taxon>Ophiocordycipitaceae</taxon>
        <taxon>Purpureocillium</taxon>
    </lineage>
</organism>
<keyword evidence="2" id="KW-0378">Hydrolase</keyword>
<comment type="caution">
    <text evidence="2">The sequence shown here is derived from an EMBL/GenBank/DDBJ whole genome shotgun (WGS) entry which is preliminary data.</text>
</comment>
<dbReference type="Proteomes" id="UP000078340">
    <property type="component" value="Unassembled WGS sequence"/>
</dbReference>
<dbReference type="STRING" id="33203.A0A179I0S9"/>
<feature type="domain" description="Dienelactone hydrolase" evidence="1">
    <location>
        <begin position="8"/>
        <end position="224"/>
    </location>
</feature>
<evidence type="ECO:0000313" key="2">
    <source>
        <dbReference type="EMBL" id="OAQ95451.1"/>
    </source>
</evidence>
<dbReference type="Gene3D" id="3.40.50.1820">
    <property type="entry name" value="alpha/beta hydrolase"/>
    <property type="match status" value="1"/>
</dbReference>
<gene>
    <name evidence="2" type="ORF">VFPFJ_01561</name>
</gene>
<accession>A0A179I0S9</accession>
<sequence length="227" mass="24893">MIKIGRNIDAYLAEAPESKARKGCGVLYLPDVRGIWQNSKLMADGFAASGYTTLIPDLFDGDSLPADRTTETTIIDWINHGVPGKHLHIAEFVDPIVVAGVEAMRAMGIAKIAAAGYCGPQYVVRHYKSGIDAGFIAHPSLVQEHELQAITGPLSIAAAQNDNIFPAEMRHTSEDILVKTGQRYQINLYGGVEHGFAVRRNVDVPVETFARDQAFRQAVAWFDEWLS</sequence>
<dbReference type="Pfam" id="PF01738">
    <property type="entry name" value="DLH"/>
    <property type="match status" value="1"/>
</dbReference>
<name>A0A179I0S9_PURLI</name>
<dbReference type="InterPro" id="IPR029058">
    <property type="entry name" value="AB_hydrolase_fold"/>
</dbReference>